<dbReference type="EMBL" id="NOVD01000019">
    <property type="protein sequence ID" value="PCK25139.1"/>
    <property type="molecule type" value="Genomic_DNA"/>
</dbReference>
<dbReference type="SUPFAM" id="SSF53597">
    <property type="entry name" value="Dihydrofolate reductase-like"/>
    <property type="match status" value="1"/>
</dbReference>
<dbReference type="GO" id="GO:0009231">
    <property type="term" value="P:riboflavin biosynthetic process"/>
    <property type="evidence" value="ECO:0007669"/>
    <property type="project" value="InterPro"/>
</dbReference>
<gene>
    <name evidence="2" type="ORF">CHR55_22075</name>
</gene>
<organism evidence="2 3">
    <name type="scientific">Rhodococcus qingshengii</name>
    <dbReference type="NCBI Taxonomy" id="334542"/>
    <lineage>
        <taxon>Bacteria</taxon>
        <taxon>Bacillati</taxon>
        <taxon>Actinomycetota</taxon>
        <taxon>Actinomycetes</taxon>
        <taxon>Mycobacteriales</taxon>
        <taxon>Nocardiaceae</taxon>
        <taxon>Rhodococcus</taxon>
        <taxon>Rhodococcus erythropolis group</taxon>
    </lineage>
</organism>
<dbReference type="GO" id="GO:0008703">
    <property type="term" value="F:5-amino-6-(5-phosphoribosylamino)uracil reductase activity"/>
    <property type="evidence" value="ECO:0007669"/>
    <property type="project" value="InterPro"/>
</dbReference>
<evidence type="ECO:0000313" key="2">
    <source>
        <dbReference type="EMBL" id="PCK25139.1"/>
    </source>
</evidence>
<feature type="domain" description="Bacterial bifunctional deaminase-reductase C-terminal" evidence="1">
    <location>
        <begin position="4"/>
        <end position="194"/>
    </location>
</feature>
<evidence type="ECO:0000259" key="1">
    <source>
        <dbReference type="Pfam" id="PF01872"/>
    </source>
</evidence>
<accession>A0A2A5J7G2</accession>
<dbReference type="RefSeq" id="WP_099698136.1">
    <property type="nucleotide sequence ID" value="NZ_JAKEDO010000017.1"/>
</dbReference>
<evidence type="ECO:0000313" key="3">
    <source>
        <dbReference type="Proteomes" id="UP000230886"/>
    </source>
</evidence>
<dbReference type="Pfam" id="PF01872">
    <property type="entry name" value="RibD_C"/>
    <property type="match status" value="1"/>
</dbReference>
<dbReference type="AlphaFoldDB" id="A0A2A5J7G2"/>
<dbReference type="PANTHER" id="PTHR38011">
    <property type="entry name" value="DIHYDROFOLATE REDUCTASE FAMILY PROTEIN (AFU_ORTHOLOGUE AFUA_8G06820)"/>
    <property type="match status" value="1"/>
</dbReference>
<dbReference type="PANTHER" id="PTHR38011:SF11">
    <property type="entry name" value="2,5-DIAMINO-6-RIBOSYLAMINO-4(3H)-PYRIMIDINONE 5'-PHOSPHATE REDUCTASE"/>
    <property type="match status" value="1"/>
</dbReference>
<dbReference type="Proteomes" id="UP000230886">
    <property type="component" value="Unassembled WGS sequence"/>
</dbReference>
<name>A0A2A5J7G2_RHOSG</name>
<proteinExistence type="predicted"/>
<dbReference type="InterPro" id="IPR024072">
    <property type="entry name" value="DHFR-like_dom_sf"/>
</dbReference>
<reference evidence="2 3" key="1">
    <citation type="submission" date="2017-07" db="EMBL/GenBank/DDBJ databases">
        <title>Draft sequence of Rhodococcus enclensis 23b-28.</title>
        <authorList>
            <person name="Besaury L."/>
            <person name="Sancelme M."/>
            <person name="Amato P."/>
            <person name="Lallement A."/>
            <person name="Delort A.-M."/>
        </authorList>
    </citation>
    <scope>NUCLEOTIDE SEQUENCE [LARGE SCALE GENOMIC DNA]</scope>
    <source>
        <strain evidence="2 3">23b-28</strain>
    </source>
</reference>
<comment type="caution">
    <text evidence="2">The sequence shown here is derived from an EMBL/GenBank/DDBJ whole genome shotgun (WGS) entry which is preliminary data.</text>
</comment>
<dbReference type="InterPro" id="IPR002734">
    <property type="entry name" value="RibDG_C"/>
</dbReference>
<protein>
    <submittedName>
        <fullName evidence="2">Deaminase</fullName>
    </submittedName>
</protein>
<dbReference type="InterPro" id="IPR050765">
    <property type="entry name" value="Riboflavin_Biosynth_HTPR"/>
</dbReference>
<sequence length="201" mass="21903">MVSLIYSAICSIDGYVADEQGNFDWAVPDAQVHAFVNELVRGVGTYLLGRRMYETMIPWETMASEDLERSSVAGGPSAPGEFAGIEAATAEFAQIWRGIDKIVYSTTLNEVSTARTRIVPSFDEDFIRLLESEAVQDISIGGPTVAVSAFAAGLVDEVRLFLCPVNIGGGLRALPESRLDLQLLEEKTFDGGVIYLRYAVR</sequence>
<dbReference type="Gene3D" id="3.40.430.10">
    <property type="entry name" value="Dihydrofolate Reductase, subunit A"/>
    <property type="match status" value="1"/>
</dbReference>